<dbReference type="PANTHER" id="PTHR43775:SF37">
    <property type="entry name" value="SI:DKEY-61P9.11"/>
    <property type="match status" value="1"/>
</dbReference>
<dbReference type="Proteomes" id="UP000683511">
    <property type="component" value="Chromosome"/>
</dbReference>
<dbReference type="InterPro" id="IPR042104">
    <property type="entry name" value="PKS_dehydratase_sf"/>
</dbReference>
<dbReference type="InterPro" id="IPR049551">
    <property type="entry name" value="PKS_DH_C"/>
</dbReference>
<dbReference type="Pfam" id="PF21089">
    <property type="entry name" value="PKS_DH_N"/>
    <property type="match status" value="1"/>
</dbReference>
<evidence type="ECO:0000313" key="9">
    <source>
        <dbReference type="Proteomes" id="UP000683511"/>
    </source>
</evidence>
<proteinExistence type="predicted"/>
<feature type="domain" description="PKS/mFAS DH" evidence="7">
    <location>
        <begin position="1442"/>
        <end position="1719"/>
    </location>
</feature>
<organism evidence="8 9">
    <name type="scientific">Richelia sinica FACHB-800</name>
    <dbReference type="NCBI Taxonomy" id="1357546"/>
    <lineage>
        <taxon>Bacteria</taxon>
        <taxon>Bacillati</taxon>
        <taxon>Cyanobacteriota</taxon>
        <taxon>Cyanophyceae</taxon>
        <taxon>Nostocales</taxon>
        <taxon>Nostocaceae</taxon>
        <taxon>Richelia</taxon>
    </lineage>
</organism>
<dbReference type="Pfam" id="PF16197">
    <property type="entry name" value="KAsynt_C_assoc"/>
    <property type="match status" value="1"/>
</dbReference>
<feature type="domain" description="Ketosynthase family 3 (KS3)" evidence="6">
    <location>
        <begin position="2"/>
        <end position="462"/>
    </location>
</feature>
<dbReference type="InterPro" id="IPR014043">
    <property type="entry name" value="Acyl_transferase_dom"/>
</dbReference>
<dbReference type="SUPFAM" id="SSF47336">
    <property type="entry name" value="ACP-like"/>
    <property type="match status" value="1"/>
</dbReference>
<dbReference type="Pfam" id="PF08659">
    <property type="entry name" value="KR"/>
    <property type="match status" value="1"/>
</dbReference>
<evidence type="ECO:0000259" key="7">
    <source>
        <dbReference type="PROSITE" id="PS52019"/>
    </source>
</evidence>
<dbReference type="InterPro" id="IPR001227">
    <property type="entry name" value="Ac_transferase_dom_sf"/>
</dbReference>
<evidence type="ECO:0000256" key="3">
    <source>
        <dbReference type="ARBA" id="ARBA00022679"/>
    </source>
</evidence>
<feature type="region of interest" description="C-terminal hotdog fold" evidence="4">
    <location>
        <begin position="1576"/>
        <end position="1719"/>
    </location>
</feature>
<dbReference type="SMART" id="SM00825">
    <property type="entry name" value="PKS_KS"/>
    <property type="match status" value="1"/>
</dbReference>
<evidence type="ECO:0000256" key="2">
    <source>
        <dbReference type="ARBA" id="ARBA00022553"/>
    </source>
</evidence>
<dbReference type="InterPro" id="IPR009081">
    <property type="entry name" value="PP-bd_ACP"/>
</dbReference>
<dbReference type="SUPFAM" id="SSF55048">
    <property type="entry name" value="Probable ACP-binding domain of malonyl-CoA ACP transacylase"/>
    <property type="match status" value="1"/>
</dbReference>
<dbReference type="Pfam" id="PF14765">
    <property type="entry name" value="PS-DH"/>
    <property type="match status" value="1"/>
</dbReference>
<protein>
    <submittedName>
        <fullName evidence="8">6-deoxyerythronolide-B synthase</fullName>
    </submittedName>
</protein>
<dbReference type="GO" id="GO:0006633">
    <property type="term" value="P:fatty acid biosynthetic process"/>
    <property type="evidence" value="ECO:0007669"/>
    <property type="project" value="TreeGrafter"/>
</dbReference>
<dbReference type="CDD" id="cd08953">
    <property type="entry name" value="KR_2_SDR_x"/>
    <property type="match status" value="1"/>
</dbReference>
<dbReference type="SMART" id="SM00827">
    <property type="entry name" value="PKS_AT"/>
    <property type="match status" value="1"/>
</dbReference>
<dbReference type="Pfam" id="PF02801">
    <property type="entry name" value="Ketoacyl-synt_C"/>
    <property type="match status" value="1"/>
</dbReference>
<dbReference type="PANTHER" id="PTHR43775">
    <property type="entry name" value="FATTY ACID SYNTHASE"/>
    <property type="match status" value="1"/>
</dbReference>
<dbReference type="InterPro" id="IPR016036">
    <property type="entry name" value="Malonyl_transacylase_ACP-bd"/>
</dbReference>
<dbReference type="InterPro" id="IPR020841">
    <property type="entry name" value="PKS_Beta-ketoAc_synthase_dom"/>
</dbReference>
<dbReference type="PROSITE" id="PS52004">
    <property type="entry name" value="KS3_2"/>
    <property type="match status" value="1"/>
</dbReference>
<dbReference type="SUPFAM" id="SSF54637">
    <property type="entry name" value="Thioesterase/thiol ester dehydrase-isomerase"/>
    <property type="match status" value="1"/>
</dbReference>
<dbReference type="Gene3D" id="3.40.366.10">
    <property type="entry name" value="Malonyl-Coenzyme A Acyl Carrier Protein, domain 2"/>
    <property type="match status" value="1"/>
</dbReference>
<dbReference type="Pfam" id="PF00698">
    <property type="entry name" value="Acyl_transf_1"/>
    <property type="match status" value="1"/>
</dbReference>
<dbReference type="RefSeq" id="WP_190605966.1">
    <property type="nucleotide sequence ID" value="NZ_CP021056.1"/>
</dbReference>
<keyword evidence="2" id="KW-0597">Phosphoprotein</keyword>
<dbReference type="PROSITE" id="PS52019">
    <property type="entry name" value="PKS_MFAS_DH"/>
    <property type="match status" value="1"/>
</dbReference>
<name>A0A975T3K1_9NOST</name>
<dbReference type="InterPro" id="IPR016035">
    <property type="entry name" value="Acyl_Trfase/lysoPLipase"/>
</dbReference>
<dbReference type="Pfam" id="PF00109">
    <property type="entry name" value="ketoacyl-synt"/>
    <property type="match status" value="1"/>
</dbReference>
<dbReference type="CDD" id="cd00833">
    <property type="entry name" value="PKS"/>
    <property type="match status" value="1"/>
</dbReference>
<evidence type="ECO:0000259" key="6">
    <source>
        <dbReference type="PROSITE" id="PS52004"/>
    </source>
</evidence>
<dbReference type="GO" id="GO:0004312">
    <property type="term" value="F:fatty acid synthase activity"/>
    <property type="evidence" value="ECO:0007669"/>
    <property type="project" value="TreeGrafter"/>
</dbReference>
<keyword evidence="9" id="KW-1185">Reference proteome</keyword>
<reference evidence="8" key="1">
    <citation type="submission" date="2017-04" db="EMBL/GenBank/DDBJ databases">
        <title>Genome deletions in a multicellular cyanobacterial endosymbiont for morphological adaptation in marine diatoms.</title>
        <authorList>
            <person name="Wang Y."/>
            <person name="Gao H."/>
            <person name="Li R."/>
            <person name="Xu X."/>
        </authorList>
    </citation>
    <scope>NUCLEOTIDE SEQUENCE</scope>
    <source>
        <strain evidence="8">FACHB 800</strain>
    </source>
</reference>
<dbReference type="Gene3D" id="1.10.1200.10">
    <property type="entry name" value="ACP-like"/>
    <property type="match status" value="1"/>
</dbReference>
<dbReference type="EMBL" id="CP021056">
    <property type="protein sequence ID" value="QXE21591.1"/>
    <property type="molecule type" value="Genomic_DNA"/>
</dbReference>
<dbReference type="InterPro" id="IPR049552">
    <property type="entry name" value="PKS_DH_N"/>
</dbReference>
<feature type="region of interest" description="N-terminal hotdog fold" evidence="4">
    <location>
        <begin position="1442"/>
        <end position="1564"/>
    </location>
</feature>
<dbReference type="InterPro" id="IPR036291">
    <property type="entry name" value="NAD(P)-bd_dom_sf"/>
</dbReference>
<dbReference type="Gene3D" id="3.10.129.110">
    <property type="entry name" value="Polyketide synthase dehydratase"/>
    <property type="match status" value="1"/>
</dbReference>
<evidence type="ECO:0000256" key="1">
    <source>
        <dbReference type="ARBA" id="ARBA00022450"/>
    </source>
</evidence>
<dbReference type="InterPro" id="IPR014030">
    <property type="entry name" value="Ketoacyl_synth_N"/>
</dbReference>
<dbReference type="InterPro" id="IPR029069">
    <property type="entry name" value="HotDog_dom_sf"/>
</dbReference>
<dbReference type="InterPro" id="IPR036736">
    <property type="entry name" value="ACP-like_sf"/>
</dbReference>
<evidence type="ECO:0000259" key="5">
    <source>
        <dbReference type="PROSITE" id="PS50075"/>
    </source>
</evidence>
<dbReference type="Gene3D" id="3.40.50.720">
    <property type="entry name" value="NAD(P)-binding Rossmann-like Domain"/>
    <property type="match status" value="1"/>
</dbReference>
<evidence type="ECO:0000256" key="4">
    <source>
        <dbReference type="PROSITE-ProRule" id="PRU01363"/>
    </source>
</evidence>
<dbReference type="InterPro" id="IPR050091">
    <property type="entry name" value="PKS_NRPS_Biosynth_Enz"/>
</dbReference>
<feature type="active site" description="Proton donor; for dehydratase activity" evidence="4">
    <location>
        <position position="1635"/>
    </location>
</feature>
<dbReference type="Gene3D" id="3.40.47.10">
    <property type="match status" value="1"/>
</dbReference>
<dbReference type="SUPFAM" id="SSF53901">
    <property type="entry name" value="Thiolase-like"/>
    <property type="match status" value="1"/>
</dbReference>
<gene>
    <name evidence="8" type="ORF">B6N60_00268</name>
</gene>
<dbReference type="InterPro" id="IPR013968">
    <property type="entry name" value="PKS_KR"/>
</dbReference>
<dbReference type="PROSITE" id="PS50075">
    <property type="entry name" value="CARRIER"/>
    <property type="match status" value="1"/>
</dbReference>
<feature type="domain" description="Carrier" evidence="5">
    <location>
        <begin position="929"/>
        <end position="1005"/>
    </location>
</feature>
<accession>A0A975T3K1</accession>
<dbReference type="InterPro" id="IPR049900">
    <property type="entry name" value="PKS_mFAS_DH"/>
</dbReference>
<dbReference type="SUPFAM" id="SSF52151">
    <property type="entry name" value="FabD/lysophospholipase-like"/>
    <property type="match status" value="1"/>
</dbReference>
<feature type="active site" description="Proton acceptor; for dehydratase activity" evidence="4">
    <location>
        <position position="1474"/>
    </location>
</feature>
<dbReference type="InterPro" id="IPR016039">
    <property type="entry name" value="Thiolase-like"/>
</dbReference>
<evidence type="ECO:0000313" key="8">
    <source>
        <dbReference type="EMBL" id="QXE21591.1"/>
    </source>
</evidence>
<dbReference type="KEGG" id="rsin:B6N60_00268"/>
<dbReference type="InterPro" id="IPR057326">
    <property type="entry name" value="KR_dom"/>
</dbReference>
<dbReference type="SMART" id="SM00822">
    <property type="entry name" value="PKS_KR"/>
    <property type="match status" value="1"/>
</dbReference>
<dbReference type="InterPro" id="IPR032821">
    <property type="entry name" value="PKS_assoc"/>
</dbReference>
<sequence>MGSEIAIVGMACRYADATSPTELWENVLAGRRAFRRMPAERLNLDDYFSLDQNIPDSTYASLAALITDYEFDRVGFRVAGSTFRSADLVHWLALDIASQALQDAGFIQGQGLPKMKTGVIVGNTLTGEFSRANTMRLRWPYVRRVVEAALTHTDWTSKQRQAFLQNLEAEYKAPFPEIGAETLAGNLSNTIAGRICNHFDLQGGGFTVDGACSSSLLAVAQASTVLVTGDLDVVIAGGVDLSLDPFEIIGFAQAGALAPEEMRVYDARSAGFIPGEGCGFVVLMRYADALAQQRRIYGLIQGWGISSDGHGGMTRPEVAGQVLALAHAYERANFGIDTVTYFEGHGTGTEVGDQTELIALSTSRQQVGGDVHPAVIGSIKANIGHTKAAAGVAGLIKATMAIYTQVLPPTTGCEQPHPELRTEKPALRVLNQGEMWPEDLPLKAGVSAMGFGGINTHVVIEGCPEKRRHILKSQERVLLSSAQDTELILLAAQSQEELAQQVAQLLTFAAKLSQAEVGDLAVEMANRLEPQGFVRAAIAIHNPLQLSQGLQTLQSWLQAGIDQRLDITTGVFLVTGNNCPRIGFLFPGQGSPVYLNGGAWQRRFPDIQDLYPQTDLPTDTKTTAVAQPAIVRASLSGLRILEKLGIQGNVAVGHSLGELVALHWGGAYDVATLLQLAQVRGLAMSQLNSPAGSMASIRASAQQVQALIKGDRVNIAAFNSPQQTVISGDSAAVAQVVAEATEKGWKTVNLPVSHAFHSPLVAQAGEQLAANLATVELRYLQNYVVSTVTGKPLALDINWRSLLITQITAPVKFIDAIQTAAENLDLLIEVGPGHVLTGLAAECVQVPVVSLDAGGGSLSGLLTAVGAAFVLGTPINYLPLFSDRFTRPFNLNWQPKFFANPCSLSPTLPPSSAPSHPSHLPVVPTSTSQSPLELIRHLVAEKAELPLTAIQDHSRLLSDLHLNSITVGHLLAEATKKLHLSPPAAPTHYADATVSEIAQALTTLAEIGTQEAVTPEQRSPQGVDSWIRTFTVELQPRPLPRRLLNHKSSGAWQVLAPADYPLTNAFTAALENAPGCGVVVCIPPQMATNHINLLLTGAKTALNQPANTHFVLVQHGGGGSGFARTLYLERPSLNVCVVDVPLHHPQNIDWVIAEALSTVGYGEAHYDLLGNRYEPRLSLLSDHVSSSNQVLNHTDVLLVTGGGKGIAAECAIALAKTTGVKLILLGRSYPTIDPELAANLQRITATGVKFQYISVDVSDSTAVHNAVQQGEKEFGAITAILHGAGVNIPKLITNLEISDFERTLAPKVQGLRNLLAAINPQQLRLLITFGSIIARTGLPGEADYALANEWLGRLVADHHQAYPHCQCLNLEWSIWSGVGMGERLGRVDTLMQEGITPISPDIGIAVCQQLLTHYLPTTSVVISGRFAQTPTLKLDQPQLPLWRFLEAQRVYYPGVELIVDVEISANTDPYLQDHVFTGEQIFPGVMGLEAMAEVAMAVTGSSTPPTFTDVKFQRPIVIGDLPQKLRIAALVREGGVVTVVVRSEETNFCVDYFQATCQFTSLSTELNHRITIPDILLSLQPQQDLYGEILFHSGRFQRIQTYRHLKATECVAEITLNADTPWFSSYLPAELVLGDPGARDAAIHALQACIPHATILPVGVDRLEIFTTPTSQVVYVFAQEQSHIDNTLIYNLEIRDDRGEILEKWSGLKLQIVNQKIPTKPWVEPLLAVYIERRLKEFVPTANVSVAIERDVDTERQTRSDYAISKALGANISIWRRPDGKPETAGLAISTAHSHDLTFAVVGTVPLSCDLETVVPRSIATWYKLLNWDHSQLVETIAQVYSEPPNTAATRVWTALECLQKAGAMVNTPLSLSSTTDDAWVSFAAGSLLISTFITSLQGQDNPLIFAVLLSQSSPGDLVSTSSHPLINNSKNISVSNANL</sequence>
<keyword evidence="1" id="KW-0596">Phosphopantetheine</keyword>
<keyword evidence="3" id="KW-0808">Transferase</keyword>
<dbReference type="SUPFAM" id="SSF51735">
    <property type="entry name" value="NAD(P)-binding Rossmann-fold domains"/>
    <property type="match status" value="1"/>
</dbReference>
<dbReference type="InterPro" id="IPR014031">
    <property type="entry name" value="Ketoacyl_synth_C"/>
</dbReference>